<dbReference type="PANTHER" id="PTHR43622:SF1">
    <property type="entry name" value="3-DEHYDROQUINATE SYNTHASE"/>
    <property type="match status" value="1"/>
</dbReference>
<keyword evidence="8" id="KW-1185">Reference proteome</keyword>
<dbReference type="InterPro" id="IPR056179">
    <property type="entry name" value="DHQS_C"/>
</dbReference>
<organism evidence="7 8">
    <name type="scientific">Okeania hirsuta</name>
    <dbReference type="NCBI Taxonomy" id="1458930"/>
    <lineage>
        <taxon>Bacteria</taxon>
        <taxon>Bacillati</taxon>
        <taxon>Cyanobacteriota</taxon>
        <taxon>Cyanophyceae</taxon>
        <taxon>Oscillatoriophycideae</taxon>
        <taxon>Oscillatoriales</taxon>
        <taxon>Microcoleaceae</taxon>
        <taxon>Okeania</taxon>
    </lineage>
</organism>
<dbReference type="Proteomes" id="UP000269154">
    <property type="component" value="Unassembled WGS sequence"/>
</dbReference>
<evidence type="ECO:0000313" key="7">
    <source>
        <dbReference type="EMBL" id="RQH45435.1"/>
    </source>
</evidence>
<dbReference type="InterPro" id="IPR030960">
    <property type="entry name" value="DHQS/DOIS_N"/>
</dbReference>
<evidence type="ECO:0000256" key="3">
    <source>
        <dbReference type="ARBA" id="ARBA00022723"/>
    </source>
</evidence>
<keyword evidence="3" id="KW-0479">Metal-binding</keyword>
<dbReference type="EMBL" id="RCBY01000046">
    <property type="protein sequence ID" value="RQH45435.1"/>
    <property type="molecule type" value="Genomic_DNA"/>
</dbReference>
<dbReference type="GO" id="GO:0046872">
    <property type="term" value="F:metal ion binding"/>
    <property type="evidence" value="ECO:0007669"/>
    <property type="project" value="UniProtKB-KW"/>
</dbReference>
<comment type="cofactor">
    <cofactor evidence="2">
        <name>Co(2+)</name>
        <dbReference type="ChEBI" id="CHEBI:48828"/>
    </cofactor>
</comment>
<dbReference type="Pfam" id="PF24621">
    <property type="entry name" value="DHQS_C"/>
    <property type="match status" value="1"/>
</dbReference>
<evidence type="ECO:0000259" key="5">
    <source>
        <dbReference type="Pfam" id="PF01761"/>
    </source>
</evidence>
<gene>
    <name evidence="7" type="ORF">D5R40_10605</name>
</gene>
<comment type="caution">
    <text evidence="7">The sequence shown here is derived from an EMBL/GenBank/DDBJ whole genome shotgun (WGS) entry which is preliminary data.</text>
</comment>
<dbReference type="AlphaFoldDB" id="A0A3N6PFC1"/>
<dbReference type="Pfam" id="PF01761">
    <property type="entry name" value="DHQ_synthase"/>
    <property type="match status" value="1"/>
</dbReference>
<dbReference type="InterPro" id="IPR050071">
    <property type="entry name" value="Dehydroquinate_synthase"/>
</dbReference>
<proteinExistence type="predicted"/>
<accession>A0A3N6PFC1</accession>
<dbReference type="Gene3D" id="3.40.50.1970">
    <property type="match status" value="1"/>
</dbReference>
<evidence type="ECO:0000256" key="4">
    <source>
        <dbReference type="ARBA" id="ARBA00023027"/>
    </source>
</evidence>
<evidence type="ECO:0000313" key="8">
    <source>
        <dbReference type="Proteomes" id="UP000269154"/>
    </source>
</evidence>
<dbReference type="RefSeq" id="WP_124143328.1">
    <property type="nucleotide sequence ID" value="NZ_CAWOKI010000332.1"/>
</dbReference>
<comment type="cofactor">
    <cofactor evidence="1">
        <name>NAD(+)</name>
        <dbReference type="ChEBI" id="CHEBI:57540"/>
    </cofactor>
</comment>
<dbReference type="PANTHER" id="PTHR43622">
    <property type="entry name" value="3-DEHYDROQUINATE SYNTHASE"/>
    <property type="match status" value="1"/>
</dbReference>
<name>A0A3N6PFC1_9CYAN</name>
<dbReference type="SUPFAM" id="SSF56796">
    <property type="entry name" value="Dehydroquinate synthase-like"/>
    <property type="match status" value="1"/>
</dbReference>
<reference evidence="7 8" key="1">
    <citation type="journal article" date="2018" name="ACS Chem. Biol.">
        <title>Ketoreductase domain dysfunction expands chemodiversity: malyngamide biosynthesis in the cyanobacterium Okeania hirsuta.</title>
        <authorList>
            <person name="Moss N.A."/>
            <person name="Leao T."/>
            <person name="Rankin M."/>
            <person name="McCullough T.M."/>
            <person name="Qu P."/>
            <person name="Korobeynikov A."/>
            <person name="Smith J.L."/>
            <person name="Gerwick L."/>
            <person name="Gerwick W.H."/>
        </authorList>
    </citation>
    <scope>NUCLEOTIDE SEQUENCE [LARGE SCALE GENOMIC DNA]</scope>
    <source>
        <strain evidence="7 8">PAB10Feb10-1</strain>
    </source>
</reference>
<dbReference type="OrthoDB" id="9806583at2"/>
<feature type="domain" description="3-dehydroquinate synthase N-terminal" evidence="5">
    <location>
        <begin position="80"/>
        <end position="187"/>
    </location>
</feature>
<protein>
    <submittedName>
        <fullName evidence="7">Uncharacterized protein</fullName>
    </submittedName>
</protein>
<dbReference type="GO" id="GO:0003856">
    <property type="term" value="F:3-dehydroquinate synthase activity"/>
    <property type="evidence" value="ECO:0007669"/>
    <property type="project" value="TreeGrafter"/>
</dbReference>
<dbReference type="Gene3D" id="1.20.1090.10">
    <property type="entry name" value="Dehydroquinate synthase-like - alpha domain"/>
    <property type="match status" value="1"/>
</dbReference>
<evidence type="ECO:0000256" key="1">
    <source>
        <dbReference type="ARBA" id="ARBA00001911"/>
    </source>
</evidence>
<sequence>MVDYNITQEWTPGKMVELSTELEKPSPFYFGYDIKEHFLKELSKHEIDKIFFFCEQNMFGLYGEELFHELNSEYRCLLEMVPAGEKSKYFSVLEQICETLVNEGVSKKSLLIAFGGGTVGNVVGLVAGLIYRGIHFVEVSTTMTGITDSTLSNKQAVNGLSGKNHFGIYHSPLFIWADTKYLKTEPAFSKRCGIIEGIKNGFIAEPTFLDYLDKTLNPELNFSQQVLTDLAYKIILSKLEILKKDPTEKHYGIILEYGHTFGHGLEWLLKGKLSHGEAVSYGMKIVAELGQELGFMSQADVDLHHHFIDDKLGFNHPWPEHVTTDLLMKAMIADNKKTGDDLRFVMLEKIGQCYNPEGDYLMTVDNKTVEKVLDNYIKKATGKVAVSTAIMEQSNSTRKVAVETAIMEESNSTSPQQKSKVKI</sequence>
<evidence type="ECO:0000259" key="6">
    <source>
        <dbReference type="Pfam" id="PF24621"/>
    </source>
</evidence>
<evidence type="ECO:0000256" key="2">
    <source>
        <dbReference type="ARBA" id="ARBA00001941"/>
    </source>
</evidence>
<keyword evidence="4" id="KW-0520">NAD</keyword>
<feature type="domain" description="3-dehydroquinate synthase C-terminal" evidence="6">
    <location>
        <begin position="193"/>
        <end position="336"/>
    </location>
</feature>